<feature type="modified residue" description="4-aspartylphosphate" evidence="12">
    <location>
        <position position="52"/>
    </location>
</feature>
<evidence type="ECO:0000256" key="4">
    <source>
        <dbReference type="ARBA" id="ARBA00023015"/>
    </source>
</evidence>
<feature type="domain" description="OmpR/PhoB-type" evidence="15">
    <location>
        <begin position="125"/>
        <end position="222"/>
    </location>
</feature>
<proteinExistence type="predicted"/>
<comment type="caution">
    <text evidence="16">The sequence shown here is derived from an EMBL/GenBank/DDBJ whole genome shotgun (WGS) entry which is preliminary data.</text>
</comment>
<evidence type="ECO:0000256" key="12">
    <source>
        <dbReference type="PROSITE-ProRule" id="PRU00169"/>
    </source>
</evidence>
<dbReference type="SMART" id="SM00448">
    <property type="entry name" value="REC"/>
    <property type="match status" value="1"/>
</dbReference>
<keyword evidence="5" id="KW-0843">Virulence</keyword>
<keyword evidence="8" id="KW-0804">Transcription</keyword>
<dbReference type="PANTHER" id="PTHR48111:SF49">
    <property type="entry name" value="HEME RESPONSE REGULATOR HSSR"/>
    <property type="match status" value="1"/>
</dbReference>
<dbReference type="PROSITE" id="PS50110">
    <property type="entry name" value="RESPONSE_REGULATORY"/>
    <property type="match status" value="1"/>
</dbReference>
<feature type="domain" description="Response regulatory" evidence="14">
    <location>
        <begin position="3"/>
        <end position="117"/>
    </location>
</feature>
<dbReference type="InterPro" id="IPR039420">
    <property type="entry name" value="WalR-like"/>
</dbReference>
<accession>A0ABR9R0W2</accession>
<dbReference type="RefSeq" id="WP_193500029.1">
    <property type="nucleotide sequence ID" value="NZ_JADCKC010000001.1"/>
</dbReference>
<dbReference type="CDD" id="cd17574">
    <property type="entry name" value="REC_OmpR"/>
    <property type="match status" value="1"/>
</dbReference>
<comment type="subcellular location">
    <subcellularLocation>
        <location evidence="1">Cytoplasm</location>
    </subcellularLocation>
</comment>
<evidence type="ECO:0000313" key="16">
    <source>
        <dbReference type="EMBL" id="MBE5036744.1"/>
    </source>
</evidence>
<reference evidence="16 17" key="1">
    <citation type="submission" date="2020-10" db="EMBL/GenBank/DDBJ databases">
        <title>ChiBAC.</title>
        <authorList>
            <person name="Zenner C."/>
            <person name="Hitch T.C.A."/>
            <person name="Clavel T."/>
        </authorList>
    </citation>
    <scope>NUCLEOTIDE SEQUENCE [LARGE SCALE GENOMIC DNA]</scope>
    <source>
        <strain evidence="16 17">DSM 109015</strain>
    </source>
</reference>
<dbReference type="Gene3D" id="3.40.50.2300">
    <property type="match status" value="1"/>
</dbReference>
<keyword evidence="17" id="KW-1185">Reference proteome</keyword>
<dbReference type="PANTHER" id="PTHR48111">
    <property type="entry name" value="REGULATOR OF RPOS"/>
    <property type="match status" value="1"/>
</dbReference>
<evidence type="ECO:0000256" key="6">
    <source>
        <dbReference type="ARBA" id="ARBA00023125"/>
    </source>
</evidence>
<dbReference type="InterPro" id="IPR001867">
    <property type="entry name" value="OmpR/PhoB-type_DNA-bd"/>
</dbReference>
<evidence type="ECO:0000256" key="11">
    <source>
        <dbReference type="ARBA" id="ARBA00039976"/>
    </source>
</evidence>
<keyword evidence="7" id="KW-0010">Activator</keyword>
<evidence type="ECO:0000256" key="10">
    <source>
        <dbReference type="ARBA" id="ARBA00037471"/>
    </source>
</evidence>
<dbReference type="SUPFAM" id="SSF52172">
    <property type="entry name" value="CheY-like"/>
    <property type="match status" value="1"/>
</dbReference>
<keyword evidence="12" id="KW-0597">Phosphoprotein</keyword>
<evidence type="ECO:0000313" key="17">
    <source>
        <dbReference type="Proteomes" id="UP000768567"/>
    </source>
</evidence>
<dbReference type="Gene3D" id="1.10.10.10">
    <property type="entry name" value="Winged helix-like DNA-binding domain superfamily/Winged helix DNA-binding domain"/>
    <property type="match status" value="1"/>
</dbReference>
<dbReference type="Pfam" id="PF00486">
    <property type="entry name" value="Trans_reg_C"/>
    <property type="match status" value="1"/>
</dbReference>
<evidence type="ECO:0000256" key="3">
    <source>
        <dbReference type="ARBA" id="ARBA00022490"/>
    </source>
</evidence>
<keyword evidence="6 13" id="KW-0238">DNA-binding</keyword>
<dbReference type="CDD" id="cd00383">
    <property type="entry name" value="trans_reg_C"/>
    <property type="match status" value="1"/>
</dbReference>
<evidence type="ECO:0000259" key="15">
    <source>
        <dbReference type="PROSITE" id="PS51755"/>
    </source>
</evidence>
<organism evidence="16 17">
    <name type="scientific">Gemmiger gallinarum</name>
    <dbReference type="NCBI Taxonomy" id="2779354"/>
    <lineage>
        <taxon>Bacteria</taxon>
        <taxon>Bacillati</taxon>
        <taxon>Bacillota</taxon>
        <taxon>Clostridia</taxon>
        <taxon>Eubacteriales</taxon>
        <taxon>Gemmiger</taxon>
    </lineage>
</organism>
<dbReference type="SMART" id="SM00862">
    <property type="entry name" value="Trans_reg_C"/>
    <property type="match status" value="1"/>
</dbReference>
<evidence type="ECO:0000256" key="13">
    <source>
        <dbReference type="PROSITE-ProRule" id="PRU01091"/>
    </source>
</evidence>
<evidence type="ECO:0000256" key="2">
    <source>
        <dbReference type="ARBA" id="ARBA00018672"/>
    </source>
</evidence>
<dbReference type="PROSITE" id="PS51755">
    <property type="entry name" value="OMPR_PHOB"/>
    <property type="match status" value="1"/>
</dbReference>
<dbReference type="InterPro" id="IPR036388">
    <property type="entry name" value="WH-like_DNA-bd_sf"/>
</dbReference>
<protein>
    <recommendedName>
        <fullName evidence="11">Heme response regulator HssR</fullName>
    </recommendedName>
    <alternativeName>
        <fullName evidence="2">Stage 0 sporulation protein A homolog</fullName>
    </alternativeName>
</protein>
<dbReference type="EMBL" id="JADCKC010000001">
    <property type="protein sequence ID" value="MBE5036744.1"/>
    <property type="molecule type" value="Genomic_DNA"/>
</dbReference>
<dbReference type="Proteomes" id="UP000768567">
    <property type="component" value="Unassembled WGS sequence"/>
</dbReference>
<evidence type="ECO:0000259" key="14">
    <source>
        <dbReference type="PROSITE" id="PS50110"/>
    </source>
</evidence>
<evidence type="ECO:0000256" key="1">
    <source>
        <dbReference type="ARBA" id="ARBA00004496"/>
    </source>
</evidence>
<dbReference type="Pfam" id="PF00072">
    <property type="entry name" value="Response_reg"/>
    <property type="match status" value="1"/>
</dbReference>
<evidence type="ECO:0000256" key="9">
    <source>
        <dbReference type="ARBA" id="ARBA00024867"/>
    </source>
</evidence>
<dbReference type="Gene3D" id="6.10.250.690">
    <property type="match status" value="1"/>
</dbReference>
<gene>
    <name evidence="16" type="ORF">INF35_02920</name>
</gene>
<name>A0ABR9R0W2_9FIRM</name>
<keyword evidence="3" id="KW-0963">Cytoplasm</keyword>
<feature type="DNA-binding region" description="OmpR/PhoB-type" evidence="13">
    <location>
        <begin position="125"/>
        <end position="222"/>
    </location>
</feature>
<evidence type="ECO:0000256" key="5">
    <source>
        <dbReference type="ARBA" id="ARBA00023026"/>
    </source>
</evidence>
<dbReference type="InterPro" id="IPR001789">
    <property type="entry name" value="Sig_transdc_resp-reg_receiver"/>
</dbReference>
<keyword evidence="4" id="KW-0805">Transcription regulation</keyword>
<sequence length="223" mass="25168">MFRILVVEDDKGTRRLMQDTLADAGYEPMLAADGQEALALLTQKHVDLMVLDVMMPRLDGFALLSGLRRSGSQLPVLVLTAKEAMADKKQGLRLGADDYMTKPADEEELLLRIGALLRRAQAISARRLTVGGTTLVYDDLSVEWDGNVTELPRKEFQLLYKLLSCPDKTFTRRQLMDEIWDPATDSDEHTVNVHINRLRDRLRGNRDFAIVTVRGLGYKAVRL</sequence>
<comment type="function">
    <text evidence="9">May play the central regulatory role in sporulation. It may be an element of the effector pathway responsible for the activation of sporulation genes in response to nutritional stress. Spo0A may act in concert with spo0H (a sigma factor) to control the expression of some genes that are critical to the sporulation process.</text>
</comment>
<evidence type="ECO:0000256" key="8">
    <source>
        <dbReference type="ARBA" id="ARBA00023163"/>
    </source>
</evidence>
<evidence type="ECO:0000256" key="7">
    <source>
        <dbReference type="ARBA" id="ARBA00023159"/>
    </source>
</evidence>
<comment type="function">
    <text evidence="10">Member of the two-component regulatory system HssS/HssR involved in intracellular heme homeostasis and tempering of staphylococcal virulence. Phosphorylated HssR binds to a direct repeat sequence within hrtAB promoter and activates the expression of hrtAB, an efflux pump, in response to extracellular heme, hemin, hemoglobin or blood.</text>
</comment>
<dbReference type="InterPro" id="IPR011006">
    <property type="entry name" value="CheY-like_superfamily"/>
</dbReference>